<keyword evidence="2" id="KW-1185">Reference proteome</keyword>
<dbReference type="EMBL" id="LR828257">
    <property type="protein sequence ID" value="CAD0310076.1"/>
    <property type="molecule type" value="Genomic_DNA"/>
</dbReference>
<dbReference type="Proteomes" id="UP000515406">
    <property type="component" value="Chromosome"/>
</dbReference>
<dbReference type="EMBL" id="LR828257">
    <property type="protein sequence ID" value="CAD0310067.1"/>
    <property type="molecule type" value="Genomic_DNA"/>
</dbReference>
<evidence type="ECO:0000313" key="2">
    <source>
        <dbReference type="Proteomes" id="UP000515406"/>
    </source>
</evidence>
<organism evidence="1 2">
    <name type="scientific">Xanthomonas hortorum pv. vitians</name>
    <dbReference type="NCBI Taxonomy" id="83224"/>
    <lineage>
        <taxon>Bacteria</taxon>
        <taxon>Pseudomonadati</taxon>
        <taxon>Pseudomonadota</taxon>
        <taxon>Gammaproteobacteria</taxon>
        <taxon>Lysobacterales</taxon>
        <taxon>Lysobacteraceae</taxon>
        <taxon>Xanthomonas</taxon>
    </lineage>
</organism>
<name>A0A6V7C4W3_9XANT</name>
<protein>
    <submittedName>
        <fullName evidence="1">Uncharacterized protein</fullName>
    </submittedName>
</protein>
<sequence length="53" mass="5861">MHAALMDGYRFSAPEHLEISRDRRNLATVKQAQLVPCTSSPAGPLRSVRKLPS</sequence>
<proteinExistence type="predicted"/>
<gene>
    <name evidence="1" type="ORF">CFBP498_09830</name>
</gene>
<evidence type="ECO:0000313" key="1">
    <source>
        <dbReference type="EMBL" id="CAD0310067.1"/>
    </source>
</evidence>
<accession>A0A6V7C4W3</accession>
<reference evidence="1 2" key="1">
    <citation type="submission" date="2020-07" db="EMBL/GenBank/DDBJ databases">
        <authorList>
            <person name="Pothier F. J."/>
        </authorList>
    </citation>
    <scope>NUCLEOTIDE SEQUENCE [LARGE SCALE GENOMIC DNA]</scope>
    <source>
        <strain evidence="1 2">CFBP 498</strain>
    </source>
</reference>
<dbReference type="AlphaFoldDB" id="A0A6V7C4W3"/>